<dbReference type="Pfam" id="PF18962">
    <property type="entry name" value="Por_Secre_tail"/>
    <property type="match status" value="1"/>
</dbReference>
<gene>
    <name evidence="2" type="ORF">OO013_02230</name>
</gene>
<reference evidence="2 3" key="1">
    <citation type="submission" date="2022-11" db="EMBL/GenBank/DDBJ databases">
        <title>The characterization of three novel Bacteroidetes species and genomic analysis of their roles in tidal elemental geochemical cycles.</title>
        <authorList>
            <person name="Ma K."/>
        </authorList>
    </citation>
    <scope>NUCLEOTIDE SEQUENCE [LARGE SCALE GENOMIC DNA]</scope>
    <source>
        <strain evidence="2 3">M17</strain>
    </source>
</reference>
<evidence type="ECO:0000259" key="1">
    <source>
        <dbReference type="Pfam" id="PF18962"/>
    </source>
</evidence>
<dbReference type="InterPro" id="IPR030916">
    <property type="entry name" value="ELWxxDGT_rpt"/>
</dbReference>
<dbReference type="SUPFAM" id="SSF63825">
    <property type="entry name" value="YWTD domain"/>
    <property type="match status" value="1"/>
</dbReference>
<proteinExistence type="predicted"/>
<dbReference type="InterPro" id="IPR026444">
    <property type="entry name" value="Secre_tail"/>
</dbReference>
<organism evidence="2 3">
    <name type="scientific">Mangrovivirga halotolerans</name>
    <dbReference type="NCBI Taxonomy" id="2993936"/>
    <lineage>
        <taxon>Bacteria</taxon>
        <taxon>Pseudomonadati</taxon>
        <taxon>Bacteroidota</taxon>
        <taxon>Cytophagia</taxon>
        <taxon>Cytophagales</taxon>
        <taxon>Mangrovivirgaceae</taxon>
        <taxon>Mangrovivirga</taxon>
    </lineage>
</organism>
<sequence>MAIFFNHSGYSQTQVTTETSPGEHSGRPLCQAQINDKLFFTAYTEDLGYELWVLDVSDSSIYNIMDINPGPGSFSGSLIQYRDNFVTYKSKLYFFANDGVRGYQLWRTDGTFEGTEKVTNLENAINNSSLTHDYSQLRLAVVNDKLFFLYDNNEKYDLYSFDETDDNLSLVKSELSGYFYPDMYDSLAGNFIFNLWSGENNKLELWISDGTTNGTKPIVKSSEYYHRATGKAHNRDYYYIAFNRYGKDNGPETNLMKYNLDLNSSDTIQNIFYDFSGFINVSYSIIGDNLFVLGTNQNTPEVRLFKINLSDNSSELIFNQVQPGYFKYSNLYSGNQKLYFTTQDQSDRILLYELNPNDGTITNYELISNLNSEGYSNKFEDKITRLNENELLIQMQHDDYEWKYWVFNTINSTLSKINHSFYSSTHPIYFNNELIGTMRTDSLGIELVAITDDYQSTRLVKNINKAKNAIDSKSINIINHDIIYALNSSRGGKLKKLNAINLSSTTLLDNTYIFTYFNSMAIQDNQLFFKAYTEQTGRELWGTDGTIAGTKILDDLIIGPESSDPNYFAVSGGNLYFIVNLNDTDRLYKYDGQSMMEVYDFQYDDYGIPKSASTLTPFKDGVFINAYENATSIYFSDGTQSGTIKLAQNEFGIGFYPTSAGEKLYFTGAESGSNPIFSSELYVTDGTPENTNLVYDEFTGINSDVSKITPFNGKVIYTSYSPSSGMEYWISDGTETGTKLLKDIYPGIKSGVPSQFESNYAIMNNELYFIANDGNTGLELWKTDGTEEGTVLVKDLYPGLESSYPNNFTVANGKLYFSTAKSELKPLLWSTNGTEQGTQIVQEFTNIPDYSFPRNFNIINNILYFTAETENHGTQLWRFETPLIRQDNNANKNNLILYPNPVDQILNIEFGFELDRVEILDLEGSMIKSFEGSQTSVNIADLNYGIYLLVGYYGNKKVSQKFIKL</sequence>
<dbReference type="RefSeq" id="WP_266054952.1">
    <property type="nucleotide sequence ID" value="NZ_JAPFQN010000002.1"/>
</dbReference>
<protein>
    <submittedName>
        <fullName evidence="2">T9SS type A sorting domain-containing protein</fullName>
    </submittedName>
</protein>
<accession>A0ABT3RM37</accession>
<evidence type="ECO:0000313" key="2">
    <source>
        <dbReference type="EMBL" id="MCX2742662.1"/>
    </source>
</evidence>
<evidence type="ECO:0000313" key="3">
    <source>
        <dbReference type="Proteomes" id="UP001209885"/>
    </source>
</evidence>
<dbReference type="EMBL" id="JAPFQN010000002">
    <property type="protein sequence ID" value="MCX2742662.1"/>
    <property type="molecule type" value="Genomic_DNA"/>
</dbReference>
<comment type="caution">
    <text evidence="2">The sequence shown here is derived from an EMBL/GenBank/DDBJ whole genome shotgun (WGS) entry which is preliminary data.</text>
</comment>
<dbReference type="NCBIfam" id="TIGR04183">
    <property type="entry name" value="Por_Secre_tail"/>
    <property type="match status" value="1"/>
</dbReference>
<name>A0ABT3RM37_9BACT</name>
<dbReference type="NCBIfam" id="TIGR04534">
    <property type="entry name" value="ELWxxDGT_rpt"/>
    <property type="match status" value="1"/>
</dbReference>
<feature type="domain" description="Secretion system C-terminal sorting" evidence="1">
    <location>
        <begin position="897"/>
        <end position="963"/>
    </location>
</feature>
<dbReference type="Proteomes" id="UP001209885">
    <property type="component" value="Unassembled WGS sequence"/>
</dbReference>
<keyword evidence="3" id="KW-1185">Reference proteome</keyword>